<proteinExistence type="predicted"/>
<dbReference type="EMBL" id="JAPQKT010000002">
    <property type="protein sequence ID" value="KAJ5241455.1"/>
    <property type="molecule type" value="Genomic_DNA"/>
</dbReference>
<comment type="caution">
    <text evidence="1">The sequence shown here is derived from an EMBL/GenBank/DDBJ whole genome shotgun (WGS) entry which is preliminary data.</text>
</comment>
<accession>A0A9W9PBQ4</accession>
<evidence type="ECO:0000313" key="2">
    <source>
        <dbReference type="Proteomes" id="UP001147733"/>
    </source>
</evidence>
<gene>
    <name evidence="1" type="ORF">N7469_003046</name>
</gene>
<dbReference type="GeneID" id="81381133"/>
<sequence>MGVLAGATLVIFHKSEPSGGPRIATQVALIGYESPGMQESVSRYIKSIGTTTTVSRSHAPV</sequence>
<evidence type="ECO:0000313" key="1">
    <source>
        <dbReference type="EMBL" id="KAJ5241455.1"/>
    </source>
</evidence>
<keyword evidence="2" id="KW-1185">Reference proteome</keyword>
<protein>
    <submittedName>
        <fullName evidence="1">Uncharacterized protein</fullName>
    </submittedName>
</protein>
<name>A0A9W9PBQ4_PENCI</name>
<dbReference type="AlphaFoldDB" id="A0A9W9PBQ4"/>
<reference evidence="1" key="2">
    <citation type="journal article" date="2023" name="IMA Fungus">
        <title>Comparative genomic study of the Penicillium genus elucidates a diverse pangenome and 15 lateral gene transfer events.</title>
        <authorList>
            <person name="Petersen C."/>
            <person name="Sorensen T."/>
            <person name="Nielsen M.R."/>
            <person name="Sondergaard T.E."/>
            <person name="Sorensen J.L."/>
            <person name="Fitzpatrick D.A."/>
            <person name="Frisvad J.C."/>
            <person name="Nielsen K.L."/>
        </authorList>
    </citation>
    <scope>NUCLEOTIDE SEQUENCE</scope>
    <source>
        <strain evidence="1">IBT 23319</strain>
    </source>
</reference>
<dbReference type="Proteomes" id="UP001147733">
    <property type="component" value="Unassembled WGS sequence"/>
</dbReference>
<organism evidence="1 2">
    <name type="scientific">Penicillium citrinum</name>
    <dbReference type="NCBI Taxonomy" id="5077"/>
    <lineage>
        <taxon>Eukaryota</taxon>
        <taxon>Fungi</taxon>
        <taxon>Dikarya</taxon>
        <taxon>Ascomycota</taxon>
        <taxon>Pezizomycotina</taxon>
        <taxon>Eurotiomycetes</taxon>
        <taxon>Eurotiomycetidae</taxon>
        <taxon>Eurotiales</taxon>
        <taxon>Aspergillaceae</taxon>
        <taxon>Penicillium</taxon>
    </lineage>
</organism>
<dbReference type="RefSeq" id="XP_056504460.1">
    <property type="nucleotide sequence ID" value="XM_056641966.1"/>
</dbReference>
<reference evidence="1" key="1">
    <citation type="submission" date="2022-11" db="EMBL/GenBank/DDBJ databases">
        <authorList>
            <person name="Petersen C."/>
        </authorList>
    </citation>
    <scope>NUCLEOTIDE SEQUENCE</scope>
    <source>
        <strain evidence="1">IBT 23319</strain>
    </source>
</reference>